<comment type="caution">
    <text evidence="1">The sequence shown here is derived from an EMBL/GenBank/DDBJ whole genome shotgun (WGS) entry which is preliminary data.</text>
</comment>
<keyword evidence="2" id="KW-1185">Reference proteome</keyword>
<evidence type="ECO:0000313" key="1">
    <source>
        <dbReference type="EMBL" id="MCD7471637.1"/>
    </source>
</evidence>
<organism evidence="1 2">
    <name type="scientific">Datura stramonium</name>
    <name type="common">Jimsonweed</name>
    <name type="synonym">Common thornapple</name>
    <dbReference type="NCBI Taxonomy" id="4076"/>
    <lineage>
        <taxon>Eukaryota</taxon>
        <taxon>Viridiplantae</taxon>
        <taxon>Streptophyta</taxon>
        <taxon>Embryophyta</taxon>
        <taxon>Tracheophyta</taxon>
        <taxon>Spermatophyta</taxon>
        <taxon>Magnoliopsida</taxon>
        <taxon>eudicotyledons</taxon>
        <taxon>Gunneridae</taxon>
        <taxon>Pentapetalae</taxon>
        <taxon>asterids</taxon>
        <taxon>lamiids</taxon>
        <taxon>Solanales</taxon>
        <taxon>Solanaceae</taxon>
        <taxon>Solanoideae</taxon>
        <taxon>Datureae</taxon>
        <taxon>Datura</taxon>
    </lineage>
</organism>
<protein>
    <recommendedName>
        <fullName evidence="3">VWFA domain-containing protein</fullName>
    </recommendedName>
</protein>
<gene>
    <name evidence="1" type="ORF">HAX54_012222</name>
</gene>
<sequence length="84" mass="9588">MVLEATMICIDNSEWMRNGDYSPNRGSRVSHPTSDLGKNLSLYARIRDGGEMNLATGIQVAQLALKHRQNKKQQQDHCFCWQSH</sequence>
<accession>A0ABS8TJE6</accession>
<dbReference type="Proteomes" id="UP000823775">
    <property type="component" value="Unassembled WGS sequence"/>
</dbReference>
<dbReference type="InterPro" id="IPR036465">
    <property type="entry name" value="vWFA_dom_sf"/>
</dbReference>
<reference evidence="1 2" key="1">
    <citation type="journal article" date="2021" name="BMC Genomics">
        <title>Datura genome reveals duplications of psychoactive alkaloid biosynthetic genes and high mutation rate following tissue culture.</title>
        <authorList>
            <person name="Rajewski A."/>
            <person name="Carter-House D."/>
            <person name="Stajich J."/>
            <person name="Litt A."/>
        </authorList>
    </citation>
    <scope>NUCLEOTIDE SEQUENCE [LARGE SCALE GENOMIC DNA]</scope>
    <source>
        <strain evidence="1">AR-01</strain>
    </source>
</reference>
<dbReference type="SUPFAM" id="SSF53300">
    <property type="entry name" value="vWA-like"/>
    <property type="match status" value="1"/>
</dbReference>
<dbReference type="Gene3D" id="3.40.50.410">
    <property type="entry name" value="von Willebrand factor, type A domain"/>
    <property type="match status" value="2"/>
</dbReference>
<name>A0ABS8TJE6_DATST</name>
<evidence type="ECO:0008006" key="3">
    <source>
        <dbReference type="Google" id="ProtNLM"/>
    </source>
</evidence>
<proteinExistence type="predicted"/>
<dbReference type="PANTHER" id="PTHR10223:SF0">
    <property type="entry name" value="26S PROTEASOME NON-ATPASE REGULATORY SUBUNIT 4"/>
    <property type="match status" value="1"/>
</dbReference>
<dbReference type="InterPro" id="IPR027040">
    <property type="entry name" value="PSMD4"/>
</dbReference>
<evidence type="ECO:0000313" key="2">
    <source>
        <dbReference type="Proteomes" id="UP000823775"/>
    </source>
</evidence>
<dbReference type="EMBL" id="JACEIK010001706">
    <property type="protein sequence ID" value="MCD7471637.1"/>
    <property type="molecule type" value="Genomic_DNA"/>
</dbReference>
<dbReference type="PANTHER" id="PTHR10223">
    <property type="entry name" value="26S PROTEASOME NON-ATPASE REGULATORY SUBUNIT 4"/>
    <property type="match status" value="1"/>
</dbReference>